<evidence type="ECO:0000313" key="2">
    <source>
        <dbReference type="Proteomes" id="UP001501576"/>
    </source>
</evidence>
<gene>
    <name evidence="1" type="ORF">GCM10010390_90440</name>
</gene>
<evidence type="ECO:0000313" key="1">
    <source>
        <dbReference type="EMBL" id="GAA0573205.1"/>
    </source>
</evidence>
<accession>A0ABP3PQZ9</accession>
<proteinExistence type="predicted"/>
<organism evidence="1 2">
    <name type="scientific">Streptomyces mordarskii</name>
    <dbReference type="NCBI Taxonomy" id="1226758"/>
    <lineage>
        <taxon>Bacteria</taxon>
        <taxon>Bacillati</taxon>
        <taxon>Actinomycetota</taxon>
        <taxon>Actinomycetes</taxon>
        <taxon>Kitasatosporales</taxon>
        <taxon>Streptomycetaceae</taxon>
        <taxon>Streptomyces</taxon>
    </lineage>
</organism>
<keyword evidence="2" id="KW-1185">Reference proteome</keyword>
<dbReference type="Proteomes" id="UP001501576">
    <property type="component" value="Unassembled WGS sequence"/>
</dbReference>
<dbReference type="EMBL" id="BAAABZ010000090">
    <property type="protein sequence ID" value="GAA0573205.1"/>
    <property type="molecule type" value="Genomic_DNA"/>
</dbReference>
<reference evidence="2" key="1">
    <citation type="journal article" date="2019" name="Int. J. Syst. Evol. Microbiol.">
        <title>The Global Catalogue of Microorganisms (GCM) 10K type strain sequencing project: providing services to taxonomists for standard genome sequencing and annotation.</title>
        <authorList>
            <consortium name="The Broad Institute Genomics Platform"/>
            <consortium name="The Broad Institute Genome Sequencing Center for Infectious Disease"/>
            <person name="Wu L."/>
            <person name="Ma J."/>
        </authorList>
    </citation>
    <scope>NUCLEOTIDE SEQUENCE [LARGE SCALE GENOMIC DNA]</scope>
    <source>
        <strain evidence="2">JCM 5052</strain>
    </source>
</reference>
<sequence length="59" mass="6458">MGREREPHPVNDVNGPVAREVVVRECHASCFHAAGRPAGVREHEEFLSVRGLLLGQALT</sequence>
<name>A0ABP3PQZ9_9ACTN</name>
<comment type="caution">
    <text evidence="1">The sequence shown here is derived from an EMBL/GenBank/DDBJ whole genome shotgun (WGS) entry which is preliminary data.</text>
</comment>
<protein>
    <submittedName>
        <fullName evidence="1">Uncharacterized protein</fullName>
    </submittedName>
</protein>